<dbReference type="InterPro" id="IPR011009">
    <property type="entry name" value="Kinase-like_dom_sf"/>
</dbReference>
<feature type="binding site" evidence="9">
    <location>
        <position position="78"/>
    </location>
    <ligand>
        <name>ATP</name>
        <dbReference type="ChEBI" id="CHEBI:30616"/>
    </ligand>
</feature>
<dbReference type="PROSITE" id="PS50011">
    <property type="entry name" value="PROTEIN_KINASE_DOM"/>
    <property type="match status" value="1"/>
</dbReference>
<evidence type="ECO:0000259" key="12">
    <source>
        <dbReference type="PROSITE" id="PS50011"/>
    </source>
</evidence>
<dbReference type="Pfam" id="PF00069">
    <property type="entry name" value="Pkinase"/>
    <property type="match status" value="1"/>
</dbReference>
<keyword evidence="5" id="KW-0418">Kinase</keyword>
<evidence type="ECO:0000256" key="1">
    <source>
        <dbReference type="ARBA" id="ARBA00012513"/>
    </source>
</evidence>
<evidence type="ECO:0000256" key="9">
    <source>
        <dbReference type="PROSITE-ProRule" id="PRU10141"/>
    </source>
</evidence>
<dbReference type="AlphaFoldDB" id="A0AAQ3X3X3"/>
<dbReference type="EMBL" id="CP144751">
    <property type="protein sequence ID" value="WVZ84973.1"/>
    <property type="molecule type" value="Genomic_DNA"/>
</dbReference>
<evidence type="ECO:0000313" key="14">
    <source>
        <dbReference type="Proteomes" id="UP001341281"/>
    </source>
</evidence>
<proteinExistence type="inferred from homology"/>
<dbReference type="PANTHER" id="PTHR45707:SF50">
    <property type="entry name" value="VESICLE-ASSOCIATED PROTEIN 1-1"/>
    <property type="match status" value="1"/>
</dbReference>
<dbReference type="EC" id="2.7.11.1" evidence="1"/>
<evidence type="ECO:0000256" key="4">
    <source>
        <dbReference type="ARBA" id="ARBA00022741"/>
    </source>
</evidence>
<dbReference type="GO" id="GO:0005524">
    <property type="term" value="F:ATP binding"/>
    <property type="evidence" value="ECO:0007669"/>
    <property type="project" value="UniProtKB-UniRule"/>
</dbReference>
<dbReference type="Gene3D" id="3.30.200.20">
    <property type="entry name" value="Phosphorylase Kinase, domain 1"/>
    <property type="match status" value="1"/>
</dbReference>
<keyword evidence="4 9" id="KW-0547">Nucleotide-binding</keyword>
<dbReference type="PANTHER" id="PTHR45707">
    <property type="entry name" value="C2 CALCIUM/LIPID-BINDING PLANT PHOSPHORIBOSYLTRANSFERASE FAMILY PROTEIN"/>
    <property type="match status" value="1"/>
</dbReference>
<comment type="catalytic activity">
    <reaction evidence="8">
        <text>L-seryl-[protein] + ATP = O-phospho-L-seryl-[protein] + ADP + H(+)</text>
        <dbReference type="Rhea" id="RHEA:17989"/>
        <dbReference type="Rhea" id="RHEA-COMP:9863"/>
        <dbReference type="Rhea" id="RHEA-COMP:11604"/>
        <dbReference type="ChEBI" id="CHEBI:15378"/>
        <dbReference type="ChEBI" id="CHEBI:29999"/>
        <dbReference type="ChEBI" id="CHEBI:30616"/>
        <dbReference type="ChEBI" id="CHEBI:83421"/>
        <dbReference type="ChEBI" id="CHEBI:456216"/>
        <dbReference type="EC" id="2.7.11.1"/>
    </reaction>
</comment>
<evidence type="ECO:0000256" key="3">
    <source>
        <dbReference type="ARBA" id="ARBA00022679"/>
    </source>
</evidence>
<feature type="domain" description="Protein kinase" evidence="12">
    <location>
        <begin position="51"/>
        <end position="329"/>
    </location>
</feature>
<reference evidence="13 14" key="1">
    <citation type="submission" date="2024-02" db="EMBL/GenBank/DDBJ databases">
        <title>High-quality chromosome-scale genome assembly of Pensacola bahiagrass (Paspalum notatum Flugge var. saurae).</title>
        <authorList>
            <person name="Vega J.M."/>
            <person name="Podio M."/>
            <person name="Orjuela J."/>
            <person name="Siena L.A."/>
            <person name="Pessino S.C."/>
            <person name="Combes M.C."/>
            <person name="Mariac C."/>
            <person name="Albertini E."/>
            <person name="Pupilli F."/>
            <person name="Ortiz J.P.A."/>
            <person name="Leblanc O."/>
        </authorList>
    </citation>
    <scope>NUCLEOTIDE SEQUENCE [LARGE SCALE GENOMIC DNA]</scope>
    <source>
        <strain evidence="13">R1</strain>
        <tissue evidence="13">Leaf</tissue>
    </source>
</reference>
<protein>
    <recommendedName>
        <fullName evidence="1">non-specific serine/threonine protein kinase</fullName>
        <ecNumber evidence="1">2.7.11.1</ecNumber>
    </recommendedName>
</protein>
<gene>
    <name evidence="13" type="ORF">U9M48_031938</name>
</gene>
<evidence type="ECO:0000256" key="8">
    <source>
        <dbReference type="ARBA" id="ARBA00048679"/>
    </source>
</evidence>
<dbReference type="InterPro" id="IPR000719">
    <property type="entry name" value="Prot_kinase_dom"/>
</dbReference>
<evidence type="ECO:0000256" key="5">
    <source>
        <dbReference type="ARBA" id="ARBA00022777"/>
    </source>
</evidence>
<dbReference type="SUPFAM" id="SSF56112">
    <property type="entry name" value="Protein kinase-like (PK-like)"/>
    <property type="match status" value="1"/>
</dbReference>
<dbReference type="FunFam" id="1.10.510.10:FF:001023">
    <property type="entry name" value="Os07g0541700 protein"/>
    <property type="match status" value="1"/>
</dbReference>
<dbReference type="PROSITE" id="PS00107">
    <property type="entry name" value="PROTEIN_KINASE_ATP"/>
    <property type="match status" value="1"/>
</dbReference>
<evidence type="ECO:0000256" key="6">
    <source>
        <dbReference type="ARBA" id="ARBA00022840"/>
    </source>
</evidence>
<accession>A0AAQ3X3X3</accession>
<dbReference type="SMART" id="SM00220">
    <property type="entry name" value="S_TKc"/>
    <property type="match status" value="1"/>
</dbReference>
<evidence type="ECO:0000313" key="13">
    <source>
        <dbReference type="EMBL" id="WVZ84973.1"/>
    </source>
</evidence>
<keyword evidence="14" id="KW-1185">Reference proteome</keyword>
<dbReference type="InterPro" id="IPR008271">
    <property type="entry name" value="Ser/Thr_kinase_AS"/>
</dbReference>
<feature type="region of interest" description="Disordered" evidence="11">
    <location>
        <begin position="330"/>
        <end position="368"/>
    </location>
</feature>
<comment type="catalytic activity">
    <reaction evidence="7">
        <text>L-threonyl-[protein] + ATP = O-phospho-L-threonyl-[protein] + ADP + H(+)</text>
        <dbReference type="Rhea" id="RHEA:46608"/>
        <dbReference type="Rhea" id="RHEA-COMP:11060"/>
        <dbReference type="Rhea" id="RHEA-COMP:11605"/>
        <dbReference type="ChEBI" id="CHEBI:15378"/>
        <dbReference type="ChEBI" id="CHEBI:30013"/>
        <dbReference type="ChEBI" id="CHEBI:30616"/>
        <dbReference type="ChEBI" id="CHEBI:61977"/>
        <dbReference type="ChEBI" id="CHEBI:456216"/>
        <dbReference type="EC" id="2.7.11.1"/>
    </reaction>
</comment>
<keyword evidence="3" id="KW-0808">Transferase</keyword>
<name>A0AAQ3X3X3_PASNO</name>
<dbReference type="InterPro" id="IPR017441">
    <property type="entry name" value="Protein_kinase_ATP_BS"/>
</dbReference>
<dbReference type="Gene3D" id="1.10.510.10">
    <property type="entry name" value="Transferase(Phosphotransferase) domain 1"/>
    <property type="match status" value="1"/>
</dbReference>
<keyword evidence="6 9" id="KW-0067">ATP-binding</keyword>
<sequence length="368" mass="41788">MAWGRVVEVPTMVIVIPNAGREHDVLEHILDGVEGPRDLPLEILRDITEDFSEHRKIGQGGFGEVYKGVLRNGSVAVKRITVNTKTVDDTQFYNEVKSLLKIINHPNVVRFLGFCANTHHTLVEMTGQVHLTHIKERLLCFDYISNRSLDKHITDELRGLEWNTRYQIIKGICNGLQYLHCVINIIHMDLKPANIMVDDNMVPKITDFGLAILLDGTSPTTGEPCFTRGYCAPEYEKGGKATAKCDIYSLGVIIMELVTGRKDISDKNKVERKWRDRLERSENHTPLQVQQVTKCLQIAERCMKANPEQRPSVSEIPMLLQVELQKPVTNHVDEKLRKPTQNTDATRKDDYNLDQQSEEAKASCTSEC</sequence>
<evidence type="ECO:0000256" key="10">
    <source>
        <dbReference type="RuleBase" id="RU000304"/>
    </source>
</evidence>
<keyword evidence="2 10" id="KW-0723">Serine/threonine-protein kinase</keyword>
<dbReference type="Proteomes" id="UP001341281">
    <property type="component" value="Chromosome 07"/>
</dbReference>
<evidence type="ECO:0000256" key="11">
    <source>
        <dbReference type="SAM" id="MobiDB-lite"/>
    </source>
</evidence>
<organism evidence="13 14">
    <name type="scientific">Paspalum notatum var. saurae</name>
    <dbReference type="NCBI Taxonomy" id="547442"/>
    <lineage>
        <taxon>Eukaryota</taxon>
        <taxon>Viridiplantae</taxon>
        <taxon>Streptophyta</taxon>
        <taxon>Embryophyta</taxon>
        <taxon>Tracheophyta</taxon>
        <taxon>Spermatophyta</taxon>
        <taxon>Magnoliopsida</taxon>
        <taxon>Liliopsida</taxon>
        <taxon>Poales</taxon>
        <taxon>Poaceae</taxon>
        <taxon>PACMAD clade</taxon>
        <taxon>Panicoideae</taxon>
        <taxon>Andropogonodae</taxon>
        <taxon>Paspaleae</taxon>
        <taxon>Paspalinae</taxon>
        <taxon>Paspalum</taxon>
    </lineage>
</organism>
<dbReference type="PROSITE" id="PS00108">
    <property type="entry name" value="PROTEIN_KINASE_ST"/>
    <property type="match status" value="1"/>
</dbReference>
<evidence type="ECO:0000256" key="2">
    <source>
        <dbReference type="ARBA" id="ARBA00022527"/>
    </source>
</evidence>
<comment type="similarity">
    <text evidence="10">Belongs to the protein kinase superfamily.</text>
</comment>
<dbReference type="GO" id="GO:0004674">
    <property type="term" value="F:protein serine/threonine kinase activity"/>
    <property type="evidence" value="ECO:0007669"/>
    <property type="project" value="UniProtKB-KW"/>
</dbReference>
<evidence type="ECO:0000256" key="7">
    <source>
        <dbReference type="ARBA" id="ARBA00047899"/>
    </source>
</evidence>